<keyword evidence="5" id="KW-1185">Reference proteome</keyword>
<feature type="coiled-coil region" evidence="1">
    <location>
        <begin position="282"/>
        <end position="344"/>
    </location>
</feature>
<dbReference type="Pfam" id="PF13524">
    <property type="entry name" value="Glyco_trans_1_2"/>
    <property type="match status" value="1"/>
</dbReference>
<evidence type="ECO:0000313" key="5">
    <source>
        <dbReference type="Proteomes" id="UP000279284"/>
    </source>
</evidence>
<protein>
    <submittedName>
        <fullName evidence="4">LgtD</fullName>
    </submittedName>
</protein>
<proteinExistence type="predicted"/>
<dbReference type="InterPro" id="IPR029044">
    <property type="entry name" value="Nucleotide-diphossugar_trans"/>
</dbReference>
<dbReference type="PANTHER" id="PTHR43685:SF2">
    <property type="entry name" value="GLYCOSYLTRANSFERASE 2-LIKE DOMAIN-CONTAINING PROTEIN"/>
    <property type="match status" value="1"/>
</dbReference>
<organism evidence="4 5">
    <name type="scientific">Neisseria canis</name>
    <dbReference type="NCBI Taxonomy" id="493"/>
    <lineage>
        <taxon>Bacteria</taxon>
        <taxon>Pseudomonadati</taxon>
        <taxon>Pseudomonadota</taxon>
        <taxon>Betaproteobacteria</taxon>
        <taxon>Neisseriales</taxon>
        <taxon>Neisseriaceae</taxon>
        <taxon>Neisseria</taxon>
    </lineage>
</organism>
<dbReference type="Pfam" id="PF00535">
    <property type="entry name" value="Glycos_transf_2"/>
    <property type="match status" value="1"/>
</dbReference>
<dbReference type="CDD" id="cd00761">
    <property type="entry name" value="Glyco_tranf_GTA_type"/>
    <property type="match status" value="1"/>
</dbReference>
<dbReference type="InterPro" id="IPR050834">
    <property type="entry name" value="Glycosyltransf_2"/>
</dbReference>
<dbReference type="AlphaFoldDB" id="A0A1X3CXP5"/>
<feature type="domain" description="Glycosyltransferase 2-like" evidence="2">
    <location>
        <begin position="11"/>
        <end position="122"/>
    </location>
</feature>
<dbReference type="EMBL" id="LR134313">
    <property type="protein sequence ID" value="VEF00805.1"/>
    <property type="molecule type" value="Genomic_DNA"/>
</dbReference>
<evidence type="ECO:0000313" key="4">
    <source>
        <dbReference type="EMBL" id="VEF00805.1"/>
    </source>
</evidence>
<dbReference type="STRING" id="493.BWD07_06300"/>
<dbReference type="RefSeq" id="WP_085416523.1">
    <property type="nucleotide sequence ID" value="NZ_CAUJPY010000015.1"/>
</dbReference>
<dbReference type="Proteomes" id="UP000279284">
    <property type="component" value="Chromosome"/>
</dbReference>
<name>A0A1X3CXP5_9NEIS</name>
<evidence type="ECO:0000259" key="3">
    <source>
        <dbReference type="Pfam" id="PF13524"/>
    </source>
</evidence>
<dbReference type="KEGG" id="nci:NCTC10296_01041"/>
<dbReference type="OrthoDB" id="8553932at2"/>
<evidence type="ECO:0000259" key="2">
    <source>
        <dbReference type="Pfam" id="PF00535"/>
    </source>
</evidence>
<dbReference type="Gene3D" id="3.90.550.10">
    <property type="entry name" value="Spore Coat Polysaccharide Biosynthesis Protein SpsA, Chain A"/>
    <property type="match status" value="1"/>
</dbReference>
<feature type="domain" description="Spore protein YkvP/CgeB glycosyl transferase-like" evidence="3">
    <location>
        <begin position="568"/>
        <end position="670"/>
    </location>
</feature>
<sequence length="934" mass="109760">MNNSNHLPLVSVMIPYYNCQKYIIETIDSVEQQTYPNIEIIIVNDGSSEEDTLFLIDLLKNKSHIKYFYQENKGLSATRNAAATYAHGEYFLFLDADDVILPTYISQSVEILEKSPEVKLVYPLSEFFGAQTGIWQLPPYEGLKSILLGNRIPCIAIHRATHFRLSGGFDESLPTHEDWDLWIRMLAEGGEVFQIPEVLFRYRKRDDGSSLIHQLQCNPLLLKDHIQRVYIKNNTIFMQNQLSYWDLLQIFWQHQDMDLSLSQLQEEKNSFLNSNLNNKKLISDLIKQNEALDLGISQLQEEKANILNANSSNQKLISDLINQKQDLEKILASLESKNDVYTKSLVIKILKPLIKLEKSIKSGNRYRNLFRKLMKDEGGFREAWKTCQPIYQSEGTRGVKNFLKSRTYQQKSYYPLDLNNEIVILTTKHTYFIAKLFSQSLKKINISTKIIFEMPKKGYTKQWHIVICPQMFKKLPKHYLAFQMEQSISHRWFTKEYFYRLKNAEYIFDYSAQNIHFLQENDIPFNQLYYLPVGMLHTEMENNINQEFEYDVAFYGDPNCERRQLFLNKLREKFSVKVISEVFGDDLYALLKKARIIVNIHYYENALLETTRLYECLSLNKLIVSEVGSDQTQHPELENLVDFVEIGDVDSMIDKISYWLKTPTEFNNQLQKIQAESKKVSKFEFYFYRFLLAQDLINFDTFYNLCADYIQPNNDFWCLSLPESVLRRQDFERDNKYNIWIFPGLRHKIGWVGCGLSYKFMMKIAEKLNLPQVSICEDDVLFDSQFEQRYNHIKQDLTNSKEPWDIFSGLIADLSEKSEIYLSTVQSQTEKFYGINQLVSTVLNIYNQSAYSKIYSWDNLKHTTDNTIDRYIETHGGIKGLIVSPFLVSHKEELFSTLWGQQNTMYKDLINKSQNLLNQKISKVLVEEIKPFKK</sequence>
<dbReference type="SUPFAM" id="SSF53448">
    <property type="entry name" value="Nucleotide-diphospho-sugar transferases"/>
    <property type="match status" value="1"/>
</dbReference>
<gene>
    <name evidence="4" type="primary">kfoC</name>
    <name evidence="4" type="ORF">NCTC10296_01041</name>
</gene>
<keyword evidence="1" id="KW-0175">Coiled coil</keyword>
<dbReference type="InterPro" id="IPR055259">
    <property type="entry name" value="YkvP/CgeB_Glyco_trans-like"/>
</dbReference>
<dbReference type="PANTHER" id="PTHR43685">
    <property type="entry name" value="GLYCOSYLTRANSFERASE"/>
    <property type="match status" value="1"/>
</dbReference>
<evidence type="ECO:0000256" key="1">
    <source>
        <dbReference type="SAM" id="Coils"/>
    </source>
</evidence>
<accession>A0A1X3CXP5</accession>
<dbReference type="InterPro" id="IPR001173">
    <property type="entry name" value="Glyco_trans_2-like"/>
</dbReference>
<reference evidence="4 5" key="1">
    <citation type="submission" date="2018-12" db="EMBL/GenBank/DDBJ databases">
        <authorList>
            <consortium name="Pathogen Informatics"/>
        </authorList>
    </citation>
    <scope>NUCLEOTIDE SEQUENCE [LARGE SCALE GENOMIC DNA]</scope>
    <source>
        <strain evidence="4 5">NCTC10296</strain>
    </source>
</reference>